<dbReference type="Pfam" id="PF00079">
    <property type="entry name" value="Serpin"/>
    <property type="match status" value="1"/>
</dbReference>
<dbReference type="Gene3D" id="2.30.39.10">
    <property type="entry name" value="Alpha-1-antitrypsin, domain 1"/>
    <property type="match status" value="1"/>
</dbReference>
<comment type="caution">
    <text evidence="3">The sequence shown here is derived from an EMBL/GenBank/DDBJ whole genome shotgun (WGS) entry which is preliminary data.</text>
</comment>
<evidence type="ECO:0000313" key="3">
    <source>
        <dbReference type="EMBL" id="MBC3804522.1"/>
    </source>
</evidence>
<organism evidence="3 4">
    <name type="scientific">Acetobacterium fimetarium</name>
    <dbReference type="NCBI Taxonomy" id="52691"/>
    <lineage>
        <taxon>Bacteria</taxon>
        <taxon>Bacillati</taxon>
        <taxon>Bacillota</taxon>
        <taxon>Clostridia</taxon>
        <taxon>Eubacteriales</taxon>
        <taxon>Eubacteriaceae</taxon>
        <taxon>Acetobacterium</taxon>
    </lineage>
</organism>
<dbReference type="InterPro" id="IPR023796">
    <property type="entry name" value="Serpin_dom"/>
</dbReference>
<dbReference type="InterPro" id="IPR036186">
    <property type="entry name" value="Serpin_sf"/>
</dbReference>
<evidence type="ECO:0000313" key="4">
    <source>
        <dbReference type="Proteomes" id="UP000603234"/>
    </source>
</evidence>
<dbReference type="InterPro" id="IPR042178">
    <property type="entry name" value="Serpin_sf_1"/>
</dbReference>
<feature type="domain" description="Serpin" evidence="2">
    <location>
        <begin position="53"/>
        <end position="413"/>
    </location>
</feature>
<dbReference type="EMBL" id="WJBC01000011">
    <property type="protein sequence ID" value="MBC3804522.1"/>
    <property type="molecule type" value="Genomic_DNA"/>
</dbReference>
<dbReference type="SMART" id="SM00093">
    <property type="entry name" value="SERPIN"/>
    <property type="match status" value="1"/>
</dbReference>
<dbReference type="SUPFAM" id="SSF56574">
    <property type="entry name" value="Serpins"/>
    <property type="match status" value="1"/>
</dbReference>
<dbReference type="InterPro" id="IPR023795">
    <property type="entry name" value="Serpin_CS"/>
</dbReference>
<dbReference type="Proteomes" id="UP000603234">
    <property type="component" value="Unassembled WGS sequence"/>
</dbReference>
<dbReference type="CDD" id="cd19588">
    <property type="entry name" value="serpin_miropin-like"/>
    <property type="match status" value="1"/>
</dbReference>
<accession>A0ABR6WVA1</accession>
<name>A0ABR6WVA1_9FIRM</name>
<dbReference type="PROSITE" id="PS00284">
    <property type="entry name" value="SERPIN"/>
    <property type="match status" value="1"/>
</dbReference>
<protein>
    <submittedName>
        <fullName evidence="3">Serpin family protein</fullName>
    </submittedName>
</protein>
<evidence type="ECO:0000259" key="2">
    <source>
        <dbReference type="SMART" id="SM00093"/>
    </source>
</evidence>
<dbReference type="PANTHER" id="PTHR11461">
    <property type="entry name" value="SERINE PROTEASE INHIBITOR, SERPIN"/>
    <property type="match status" value="1"/>
</dbReference>
<dbReference type="Gene3D" id="3.30.497.10">
    <property type="entry name" value="Antithrombin, subunit I, domain 2"/>
    <property type="match status" value="1"/>
</dbReference>
<keyword evidence="4" id="KW-1185">Reference proteome</keyword>
<gene>
    <name evidence="3" type="ORF">GH808_08755</name>
</gene>
<dbReference type="InterPro" id="IPR042185">
    <property type="entry name" value="Serpin_sf_2"/>
</dbReference>
<reference evidence="3 4" key="1">
    <citation type="journal article" date="2020" name="mSystems">
        <title>Defining Genomic and Predicted Metabolic Features of the Acetobacterium Genus.</title>
        <authorList>
            <person name="Ross D.E."/>
            <person name="Marshall C.W."/>
            <person name="Gulliver D."/>
            <person name="May H.D."/>
            <person name="Norman R.S."/>
        </authorList>
    </citation>
    <scope>NUCLEOTIDE SEQUENCE [LARGE SCALE GENOMIC DNA]</scope>
    <source>
        <strain evidence="3 4">DSM 8238</strain>
    </source>
</reference>
<dbReference type="RefSeq" id="WP_186842407.1">
    <property type="nucleotide sequence ID" value="NZ_WJBC01000011.1"/>
</dbReference>
<dbReference type="InterPro" id="IPR000215">
    <property type="entry name" value="Serpin_fam"/>
</dbReference>
<dbReference type="PANTHER" id="PTHR11461:SF211">
    <property type="entry name" value="GH10112P-RELATED"/>
    <property type="match status" value="1"/>
</dbReference>
<comment type="similarity">
    <text evidence="1">Belongs to the serpin family.</text>
</comment>
<sequence>MMKLRNSVIAGLVAASLFLPGCENQTAAIPKPDDSILNSFQDTMIAKNNDFGFNLYRELSSGDENIMISPASIAMALSMTYNGAQGETKAAMAKVLKIEGDDIDAVNANNLALLYFLSTADPKVTLSIANSLWLNQALEFDSKFKSRTEKFYLASAQEMDFDKSNAADMINSWVKKKTQGLISEIVAAPVDPSSVLFLINAVYFKGQWTHPFNKDLTTDQTFHTQAGQAVTVPMMVQSGSFEYFSGPGFQSLRLPYGQEDRLAMVLFLPAEDSSLEQFQSQLNMENWAAWLSSGEKKQGTIMLPRFTMEYETSLNQALKNSGMAIAFEGDKADFSGMVTGASGKNVFISEVKHKTFLQVDEAGTEAAAVTSVGITATSIPEYDFELNFNRPFFYAIQDSKTGAILFMGAVIDPSAE</sequence>
<evidence type="ECO:0000256" key="1">
    <source>
        <dbReference type="RuleBase" id="RU000411"/>
    </source>
</evidence>
<proteinExistence type="inferred from homology"/>